<evidence type="ECO:0000313" key="4">
    <source>
        <dbReference type="Proteomes" id="UP001501803"/>
    </source>
</evidence>
<dbReference type="PANTHER" id="PTHR24321">
    <property type="entry name" value="DEHYDROGENASES, SHORT CHAIN"/>
    <property type="match status" value="1"/>
</dbReference>
<comment type="similarity">
    <text evidence="1">Belongs to the short-chain dehydrogenases/reductases (SDR) family.</text>
</comment>
<keyword evidence="4" id="KW-1185">Reference proteome</keyword>
<dbReference type="InterPro" id="IPR020904">
    <property type="entry name" value="Sc_DH/Rdtase_CS"/>
</dbReference>
<name>A0ABP7KTE5_9MICO</name>
<dbReference type="PRINTS" id="PR00080">
    <property type="entry name" value="SDRFAMILY"/>
</dbReference>
<sequence>MSIDGVAGKTIIVTAGGNGIGLATARGLVANGAKVAIVDISADSVEKAVAELGSDNAFGVTADIGVLADVDRYFDACVDHFGRIDGLFNNAGITAPRVPLSELDLGFAEKLLAVNIMGTVRGMQRMIHHVRDHKQGGIILNTSSGTALQGAPHTGFYSATKSAIISLTKTAAIEAAPDGIRVNTILPGPTETPTLLAAPEDKKAFFLSIVPLGRFGKPEEIANLAVWLLSEQSSYVTGGVFAVDGGSST</sequence>
<proteinExistence type="inferred from homology"/>
<dbReference type="NCBIfam" id="NF005559">
    <property type="entry name" value="PRK07231.1"/>
    <property type="match status" value="1"/>
</dbReference>
<dbReference type="RefSeq" id="WP_345068310.1">
    <property type="nucleotide sequence ID" value="NZ_BAABCN010000010.1"/>
</dbReference>
<dbReference type="EMBL" id="BAABCN010000010">
    <property type="protein sequence ID" value="GAA3886514.1"/>
    <property type="molecule type" value="Genomic_DNA"/>
</dbReference>
<dbReference type="Pfam" id="PF13561">
    <property type="entry name" value="adh_short_C2"/>
    <property type="match status" value="1"/>
</dbReference>
<comment type="caution">
    <text evidence="3">The sequence shown here is derived from an EMBL/GenBank/DDBJ whole genome shotgun (WGS) entry which is preliminary data.</text>
</comment>
<dbReference type="PANTHER" id="PTHR24321:SF8">
    <property type="entry name" value="ESTRADIOL 17-BETA-DEHYDROGENASE 8-RELATED"/>
    <property type="match status" value="1"/>
</dbReference>
<dbReference type="PRINTS" id="PR00081">
    <property type="entry name" value="GDHRDH"/>
</dbReference>
<reference evidence="4" key="1">
    <citation type="journal article" date="2019" name="Int. J. Syst. Evol. Microbiol.">
        <title>The Global Catalogue of Microorganisms (GCM) 10K type strain sequencing project: providing services to taxonomists for standard genome sequencing and annotation.</title>
        <authorList>
            <consortium name="The Broad Institute Genomics Platform"/>
            <consortium name="The Broad Institute Genome Sequencing Center for Infectious Disease"/>
            <person name="Wu L."/>
            <person name="Ma J."/>
        </authorList>
    </citation>
    <scope>NUCLEOTIDE SEQUENCE [LARGE SCALE GENOMIC DNA]</scope>
    <source>
        <strain evidence="4">JCM 17021</strain>
    </source>
</reference>
<dbReference type="Proteomes" id="UP001501803">
    <property type="component" value="Unassembled WGS sequence"/>
</dbReference>
<gene>
    <name evidence="3" type="ORF">GCM10022381_30790</name>
</gene>
<evidence type="ECO:0000256" key="1">
    <source>
        <dbReference type="ARBA" id="ARBA00006484"/>
    </source>
</evidence>
<evidence type="ECO:0000256" key="2">
    <source>
        <dbReference type="ARBA" id="ARBA00023002"/>
    </source>
</evidence>
<keyword evidence="2" id="KW-0560">Oxidoreductase</keyword>
<evidence type="ECO:0000313" key="3">
    <source>
        <dbReference type="EMBL" id="GAA3886514.1"/>
    </source>
</evidence>
<dbReference type="PROSITE" id="PS00061">
    <property type="entry name" value="ADH_SHORT"/>
    <property type="match status" value="1"/>
</dbReference>
<dbReference type="SUPFAM" id="SSF51735">
    <property type="entry name" value="NAD(P)-binding Rossmann-fold domains"/>
    <property type="match status" value="1"/>
</dbReference>
<protein>
    <submittedName>
        <fullName evidence="3">SDR family NAD(P)-dependent oxidoreductase</fullName>
    </submittedName>
</protein>
<dbReference type="CDD" id="cd05233">
    <property type="entry name" value="SDR_c"/>
    <property type="match status" value="1"/>
</dbReference>
<dbReference type="InterPro" id="IPR002347">
    <property type="entry name" value="SDR_fam"/>
</dbReference>
<organism evidence="3 4">
    <name type="scientific">Leifsonia kafniensis</name>
    <dbReference type="NCBI Taxonomy" id="475957"/>
    <lineage>
        <taxon>Bacteria</taxon>
        <taxon>Bacillati</taxon>
        <taxon>Actinomycetota</taxon>
        <taxon>Actinomycetes</taxon>
        <taxon>Micrococcales</taxon>
        <taxon>Microbacteriaceae</taxon>
        <taxon>Leifsonia</taxon>
    </lineage>
</organism>
<dbReference type="InterPro" id="IPR036291">
    <property type="entry name" value="NAD(P)-bd_dom_sf"/>
</dbReference>
<dbReference type="Gene3D" id="3.40.50.720">
    <property type="entry name" value="NAD(P)-binding Rossmann-like Domain"/>
    <property type="match status" value="1"/>
</dbReference>
<accession>A0ABP7KTE5</accession>